<reference evidence="1" key="2">
    <citation type="submission" date="2019-07" db="EMBL/GenBank/DDBJ databases">
        <authorList>
            <person name="Seetharam A."/>
            <person name="Woodhouse M."/>
            <person name="Cannon E."/>
        </authorList>
    </citation>
    <scope>NUCLEOTIDE SEQUENCE [LARGE SCALE GENOMIC DNA]</scope>
    <source>
        <strain evidence="1">cv. B73</strain>
    </source>
</reference>
<proteinExistence type="predicted"/>
<dbReference type="AlphaFoldDB" id="A0A804N811"/>
<sequence length="251" mass="26943">MFSAASAGYPSKDVAEFPRLGVHDGVVGASDLVDLRARAHGHHPALHLLGAGAVGIGHHEHLPDGPVVGGREQRRVLHQRVVHELVAGPHQQLRQGQVLRGALLVVLLLHIPWTHHDRCPLLPHAGDGHLLAVHEQPFGSIPSHELRSSQKMEFFFKKDLDIYICELKLETMAVVHPCMCVSREVCTTSSRVTPKCLPTHGSAAATNTAVATLLGNLSMASARLTPPWLWPTRTSLSPSGAAATASSSGRE</sequence>
<dbReference type="EnsemblPlants" id="Zm00001eb142140_T001">
    <property type="protein sequence ID" value="Zm00001eb142140_P001"/>
    <property type="gene ID" value="Zm00001eb142140"/>
</dbReference>
<accession>A0A804N811</accession>
<dbReference type="Proteomes" id="UP000007305">
    <property type="component" value="Chromosome 3"/>
</dbReference>
<reference evidence="2" key="1">
    <citation type="submission" date="2015-12" db="EMBL/GenBank/DDBJ databases">
        <title>Update maize B73 reference genome by single molecule sequencing technologies.</title>
        <authorList>
            <consortium name="Maize Genome Sequencing Project"/>
            <person name="Ware D."/>
        </authorList>
    </citation>
    <scope>NUCLEOTIDE SEQUENCE [LARGE SCALE GENOMIC DNA]</scope>
    <source>
        <strain evidence="2">cv. B73</strain>
    </source>
</reference>
<dbReference type="Gramene" id="Zm00001eb142140_T001">
    <property type="protein sequence ID" value="Zm00001eb142140_P001"/>
    <property type="gene ID" value="Zm00001eb142140"/>
</dbReference>
<protein>
    <submittedName>
        <fullName evidence="1">Uncharacterized protein</fullName>
    </submittedName>
</protein>
<evidence type="ECO:0000313" key="1">
    <source>
        <dbReference type="EnsemblPlants" id="Zm00001eb142140_P001"/>
    </source>
</evidence>
<name>A0A804N811_MAIZE</name>
<reference evidence="1" key="3">
    <citation type="submission" date="2021-05" db="UniProtKB">
        <authorList>
            <consortium name="EnsemblPlants"/>
        </authorList>
    </citation>
    <scope>IDENTIFICATION</scope>
    <source>
        <strain evidence="1">cv. B73</strain>
    </source>
</reference>
<keyword evidence="2" id="KW-1185">Reference proteome</keyword>
<dbReference type="InParanoid" id="A0A804N811"/>
<organism evidence="1 2">
    <name type="scientific">Zea mays</name>
    <name type="common">Maize</name>
    <dbReference type="NCBI Taxonomy" id="4577"/>
    <lineage>
        <taxon>Eukaryota</taxon>
        <taxon>Viridiplantae</taxon>
        <taxon>Streptophyta</taxon>
        <taxon>Embryophyta</taxon>
        <taxon>Tracheophyta</taxon>
        <taxon>Spermatophyta</taxon>
        <taxon>Magnoliopsida</taxon>
        <taxon>Liliopsida</taxon>
        <taxon>Poales</taxon>
        <taxon>Poaceae</taxon>
        <taxon>PACMAD clade</taxon>
        <taxon>Panicoideae</taxon>
        <taxon>Andropogonodae</taxon>
        <taxon>Andropogoneae</taxon>
        <taxon>Tripsacinae</taxon>
        <taxon>Zea</taxon>
    </lineage>
</organism>
<evidence type="ECO:0000313" key="2">
    <source>
        <dbReference type="Proteomes" id="UP000007305"/>
    </source>
</evidence>